<dbReference type="InterPro" id="IPR003807">
    <property type="entry name" value="DUF202"/>
</dbReference>
<dbReference type="GO" id="GO:0012505">
    <property type="term" value="C:endomembrane system"/>
    <property type="evidence" value="ECO:0007669"/>
    <property type="project" value="UniProtKB-SubCell"/>
</dbReference>
<sequence length="102" mass="12031">MELNNKINKDLILREKLALQRTNLANQTTFLSFLRTALYFMVAGLSIRNLMNVENSLYIEIVFFLTAALLFFFGIFSFVKNKKSISEDEKHIGNYQMEYYKE</sequence>
<dbReference type="EMBL" id="FQWE01000001">
    <property type="protein sequence ID" value="SHF71763.1"/>
    <property type="molecule type" value="Genomic_DNA"/>
</dbReference>
<keyword evidence="4 5" id="KW-0472">Membrane</keyword>
<keyword evidence="3 5" id="KW-1133">Transmembrane helix</keyword>
<dbReference type="AlphaFoldDB" id="A0A1M5DXQ5"/>
<evidence type="ECO:0000256" key="5">
    <source>
        <dbReference type="SAM" id="Phobius"/>
    </source>
</evidence>
<dbReference type="STRING" id="271157.SAMN05444396_10138"/>
<dbReference type="Proteomes" id="UP000184036">
    <property type="component" value="Unassembled WGS sequence"/>
</dbReference>
<evidence type="ECO:0000256" key="2">
    <source>
        <dbReference type="ARBA" id="ARBA00022692"/>
    </source>
</evidence>
<evidence type="ECO:0000256" key="4">
    <source>
        <dbReference type="ARBA" id="ARBA00023136"/>
    </source>
</evidence>
<organism evidence="7 8">
    <name type="scientific">Flavobacterium segetis</name>
    <dbReference type="NCBI Taxonomy" id="271157"/>
    <lineage>
        <taxon>Bacteria</taxon>
        <taxon>Pseudomonadati</taxon>
        <taxon>Bacteroidota</taxon>
        <taxon>Flavobacteriia</taxon>
        <taxon>Flavobacteriales</taxon>
        <taxon>Flavobacteriaceae</taxon>
        <taxon>Flavobacterium</taxon>
    </lineage>
</organism>
<comment type="subcellular location">
    <subcellularLocation>
        <location evidence="1">Endomembrane system</location>
        <topology evidence="1">Multi-pass membrane protein</topology>
    </subcellularLocation>
</comment>
<feature type="transmembrane region" description="Helical" evidence="5">
    <location>
        <begin position="30"/>
        <end position="51"/>
    </location>
</feature>
<accession>A0A1M5DXQ5</accession>
<feature type="domain" description="DUF202" evidence="6">
    <location>
        <begin position="21"/>
        <end position="82"/>
    </location>
</feature>
<protein>
    <submittedName>
        <fullName evidence="7">Putative membrane protein</fullName>
    </submittedName>
</protein>
<dbReference type="RefSeq" id="WP_072986647.1">
    <property type="nucleotide sequence ID" value="NZ_FQWE01000001.1"/>
</dbReference>
<keyword evidence="2 5" id="KW-0812">Transmembrane</keyword>
<proteinExistence type="predicted"/>
<gene>
    <name evidence="7" type="ORF">SAMN05444396_10138</name>
</gene>
<keyword evidence="8" id="KW-1185">Reference proteome</keyword>
<name>A0A1M5DXQ5_9FLAO</name>
<evidence type="ECO:0000256" key="3">
    <source>
        <dbReference type="ARBA" id="ARBA00022989"/>
    </source>
</evidence>
<evidence type="ECO:0000256" key="1">
    <source>
        <dbReference type="ARBA" id="ARBA00004127"/>
    </source>
</evidence>
<reference evidence="8" key="1">
    <citation type="submission" date="2016-11" db="EMBL/GenBank/DDBJ databases">
        <authorList>
            <person name="Varghese N."/>
            <person name="Submissions S."/>
        </authorList>
    </citation>
    <scope>NUCLEOTIDE SEQUENCE [LARGE SCALE GENOMIC DNA]</scope>
    <source>
        <strain evidence="8">DSM 19741</strain>
    </source>
</reference>
<dbReference type="OrthoDB" id="965828at2"/>
<evidence type="ECO:0000313" key="7">
    <source>
        <dbReference type="EMBL" id="SHF71763.1"/>
    </source>
</evidence>
<dbReference type="Pfam" id="PF02656">
    <property type="entry name" value="DUF202"/>
    <property type="match status" value="1"/>
</dbReference>
<feature type="transmembrane region" description="Helical" evidence="5">
    <location>
        <begin position="57"/>
        <end position="79"/>
    </location>
</feature>
<evidence type="ECO:0000259" key="6">
    <source>
        <dbReference type="Pfam" id="PF02656"/>
    </source>
</evidence>
<evidence type="ECO:0000313" key="8">
    <source>
        <dbReference type="Proteomes" id="UP000184036"/>
    </source>
</evidence>